<accession>A0A343W6C9</accession>
<evidence type="ECO:0000256" key="1">
    <source>
        <dbReference type="ARBA" id="ARBA00004448"/>
    </source>
</evidence>
<keyword evidence="15 17" id="KW-0472">Membrane</keyword>
<evidence type="ECO:0000256" key="11">
    <source>
        <dbReference type="ARBA" id="ARBA00022989"/>
    </source>
</evidence>
<keyword evidence="10 17" id="KW-0249">Electron transport</keyword>
<dbReference type="GO" id="GO:0008137">
    <property type="term" value="F:NADH dehydrogenase (ubiquinone) activity"/>
    <property type="evidence" value="ECO:0007669"/>
    <property type="project" value="UniProtKB-EC"/>
</dbReference>
<dbReference type="InterPro" id="IPR001750">
    <property type="entry name" value="ND/Mrp_TM"/>
</dbReference>
<feature type="transmembrane region" description="Helical" evidence="17">
    <location>
        <begin position="315"/>
        <end position="333"/>
    </location>
</feature>
<reference evidence="19" key="1">
    <citation type="journal article" date="2018" name="Mol. Phylogenet. Evol.">
        <title>Phylogeny, evolution and mitochondrial gene order rearrangement in scale worms (Aphroditiformia, Annelida).</title>
        <authorList>
            <person name="Zhang Y."/>
            <person name="Sun J."/>
            <person name="Rouse G.W."/>
            <person name="Wiklund H."/>
            <person name="Pleijel F."/>
            <person name="Watanabe H.K."/>
            <person name="Chen C."/>
            <person name="Qian P.-Y."/>
            <person name="Qiu J.-W."/>
        </authorList>
    </citation>
    <scope>NUCLEOTIDE SEQUENCE</scope>
</reference>
<feature type="transmembrane region" description="Helical" evidence="17">
    <location>
        <begin position="150"/>
        <end position="167"/>
    </location>
</feature>
<evidence type="ECO:0000256" key="14">
    <source>
        <dbReference type="ARBA" id="ARBA00023128"/>
    </source>
</evidence>
<feature type="transmembrane region" description="Helical" evidence="17">
    <location>
        <begin position="110"/>
        <end position="130"/>
    </location>
</feature>
<dbReference type="InterPro" id="IPR003917">
    <property type="entry name" value="NADH_UbQ_OxRdtase_chain2"/>
</dbReference>
<evidence type="ECO:0000256" key="5">
    <source>
        <dbReference type="ARBA" id="ARBA00022448"/>
    </source>
</evidence>
<feature type="domain" description="NADH:quinone oxidoreductase/Mrp antiporter transmembrane" evidence="18">
    <location>
        <begin position="26"/>
        <end position="281"/>
    </location>
</feature>
<evidence type="ECO:0000256" key="16">
    <source>
        <dbReference type="ARBA" id="ARBA00049551"/>
    </source>
</evidence>
<dbReference type="AlphaFoldDB" id="A0A343W6C9"/>
<evidence type="ECO:0000256" key="4">
    <source>
        <dbReference type="ARBA" id="ARBA00021008"/>
    </source>
</evidence>
<dbReference type="Pfam" id="PF00361">
    <property type="entry name" value="Proton_antipo_M"/>
    <property type="match status" value="1"/>
</dbReference>
<gene>
    <name evidence="19" type="primary">ND2</name>
</gene>
<feature type="transmembrane region" description="Helical" evidence="17">
    <location>
        <begin position="85"/>
        <end position="103"/>
    </location>
</feature>
<geneLocation type="mitochondrion" evidence="19"/>
<proteinExistence type="inferred from homology"/>
<dbReference type="PANTHER" id="PTHR46552">
    <property type="entry name" value="NADH-UBIQUINONE OXIDOREDUCTASE CHAIN 2"/>
    <property type="match status" value="1"/>
</dbReference>
<keyword evidence="5" id="KW-0813">Transport</keyword>
<protein>
    <recommendedName>
        <fullName evidence="4 17">NADH-ubiquinone oxidoreductase chain 2</fullName>
        <ecNumber evidence="3 17">7.1.1.2</ecNumber>
    </recommendedName>
</protein>
<evidence type="ECO:0000259" key="18">
    <source>
        <dbReference type="Pfam" id="PF00361"/>
    </source>
</evidence>
<dbReference type="GO" id="GO:0005743">
    <property type="term" value="C:mitochondrial inner membrane"/>
    <property type="evidence" value="ECO:0007669"/>
    <property type="project" value="UniProtKB-SubCell"/>
</dbReference>
<dbReference type="PRINTS" id="PR01436">
    <property type="entry name" value="NADHDHGNASE2"/>
</dbReference>
<comment type="catalytic activity">
    <reaction evidence="16 17">
        <text>a ubiquinone + NADH + 5 H(+)(in) = a ubiquinol + NAD(+) + 4 H(+)(out)</text>
        <dbReference type="Rhea" id="RHEA:29091"/>
        <dbReference type="Rhea" id="RHEA-COMP:9565"/>
        <dbReference type="Rhea" id="RHEA-COMP:9566"/>
        <dbReference type="ChEBI" id="CHEBI:15378"/>
        <dbReference type="ChEBI" id="CHEBI:16389"/>
        <dbReference type="ChEBI" id="CHEBI:17976"/>
        <dbReference type="ChEBI" id="CHEBI:57540"/>
        <dbReference type="ChEBI" id="CHEBI:57945"/>
        <dbReference type="EC" id="7.1.1.2"/>
    </reaction>
</comment>
<feature type="transmembrane region" description="Helical" evidence="17">
    <location>
        <begin position="236"/>
        <end position="257"/>
    </location>
</feature>
<dbReference type="EC" id="7.1.1.2" evidence="3 17"/>
<comment type="similarity">
    <text evidence="2 17">Belongs to the complex I subunit 2 family.</text>
</comment>
<evidence type="ECO:0000256" key="6">
    <source>
        <dbReference type="ARBA" id="ARBA00022660"/>
    </source>
</evidence>
<keyword evidence="8 17" id="KW-0999">Mitochondrion inner membrane</keyword>
<dbReference type="EMBL" id="KY753832">
    <property type="protein sequence ID" value="AVW86151.1"/>
    <property type="molecule type" value="Genomic_DNA"/>
</dbReference>
<dbReference type="InterPro" id="IPR050175">
    <property type="entry name" value="Complex_I_Subunit_2"/>
</dbReference>
<dbReference type="GO" id="GO:0006120">
    <property type="term" value="P:mitochondrial electron transport, NADH to ubiquinone"/>
    <property type="evidence" value="ECO:0007669"/>
    <property type="project" value="InterPro"/>
</dbReference>
<feature type="transmembrane region" description="Helical" evidence="17">
    <location>
        <begin position="269"/>
        <end position="295"/>
    </location>
</feature>
<evidence type="ECO:0000256" key="9">
    <source>
        <dbReference type="ARBA" id="ARBA00022967"/>
    </source>
</evidence>
<comment type="function">
    <text evidence="17">Core subunit of the mitochondrial membrane respiratory chain NADH dehydrogenase (Complex I) which catalyzes electron transfer from NADH through the respiratory chain, using ubiquinone as an electron acceptor. Essential for the catalytic activity and assembly of complex I.</text>
</comment>
<evidence type="ECO:0000313" key="19">
    <source>
        <dbReference type="EMBL" id="AVW86151.1"/>
    </source>
</evidence>
<evidence type="ECO:0000256" key="17">
    <source>
        <dbReference type="RuleBase" id="RU003403"/>
    </source>
</evidence>
<feature type="transmembrane region" description="Helical" evidence="17">
    <location>
        <begin position="188"/>
        <end position="216"/>
    </location>
</feature>
<evidence type="ECO:0000256" key="15">
    <source>
        <dbReference type="ARBA" id="ARBA00023136"/>
    </source>
</evidence>
<comment type="subcellular location">
    <subcellularLocation>
        <location evidence="1 17">Mitochondrion inner membrane</location>
        <topology evidence="1 17">Multi-pass membrane protein</topology>
    </subcellularLocation>
</comment>
<evidence type="ECO:0000256" key="13">
    <source>
        <dbReference type="ARBA" id="ARBA00023075"/>
    </source>
</evidence>
<name>A0A343W6C9_9ANNE</name>
<dbReference type="PANTHER" id="PTHR46552:SF1">
    <property type="entry name" value="NADH-UBIQUINONE OXIDOREDUCTASE CHAIN 2"/>
    <property type="match status" value="1"/>
</dbReference>
<keyword evidence="6 17" id="KW-0679">Respiratory chain</keyword>
<keyword evidence="12 17" id="KW-0520">NAD</keyword>
<keyword evidence="14 17" id="KW-0496">Mitochondrion</keyword>
<sequence length="334" mass="36026">MTSFPYTTLFSSTLVLGTILSISGSQWLFIWVGLELNLLSFVPLLTASRLNQETEAAMKYFLAQALGSGLLLTGGLSLNMAAMTLLPPAAATLVLLSGLLIKLGMPPCHFWFPAVMSAVSWPLCLLLSTWQKITPMFIILHSTQLTFTPSTIMVISAAALIGGIGGLNQSALRPLLAYSSIGHMAWMLGTSICSLAASIIYFVIYIFISASLMIAIWSISSSSPLTLSLTASSSLITTHITLLILSLGGIPPFLGFLPKWLTIQAIVPMSLSTAIILILGSILNLLYYLNLLFILFVKRQPTLLLPTLSPKYPHILPILNSTLLLISPCLFLLI</sequence>
<organism evidence="19">
    <name type="scientific">Panthalis oerstedi</name>
    <dbReference type="NCBI Taxonomy" id="318815"/>
    <lineage>
        <taxon>Eukaryota</taxon>
        <taxon>Metazoa</taxon>
        <taxon>Spiralia</taxon>
        <taxon>Lophotrochozoa</taxon>
        <taxon>Annelida</taxon>
        <taxon>Polychaeta</taxon>
        <taxon>Errantia</taxon>
        <taxon>Phyllodocida</taxon>
        <taxon>Acoetidae</taxon>
        <taxon>Panthalis</taxon>
    </lineage>
</organism>
<evidence type="ECO:0000256" key="2">
    <source>
        <dbReference type="ARBA" id="ARBA00007012"/>
    </source>
</evidence>
<keyword evidence="7 17" id="KW-0812">Transmembrane</keyword>
<evidence type="ECO:0000256" key="7">
    <source>
        <dbReference type="ARBA" id="ARBA00022692"/>
    </source>
</evidence>
<evidence type="ECO:0000256" key="10">
    <source>
        <dbReference type="ARBA" id="ARBA00022982"/>
    </source>
</evidence>
<evidence type="ECO:0000256" key="8">
    <source>
        <dbReference type="ARBA" id="ARBA00022792"/>
    </source>
</evidence>
<evidence type="ECO:0000256" key="12">
    <source>
        <dbReference type="ARBA" id="ARBA00023027"/>
    </source>
</evidence>
<keyword evidence="13 17" id="KW-0830">Ubiquinone</keyword>
<evidence type="ECO:0000256" key="3">
    <source>
        <dbReference type="ARBA" id="ARBA00012944"/>
    </source>
</evidence>
<keyword evidence="11 17" id="KW-1133">Transmembrane helix</keyword>
<keyword evidence="9 17" id="KW-1278">Translocase</keyword>